<keyword evidence="1" id="KW-0732">Signal</keyword>
<evidence type="ECO:0000256" key="1">
    <source>
        <dbReference type="SAM" id="SignalP"/>
    </source>
</evidence>
<dbReference type="PROSITE" id="PS51257">
    <property type="entry name" value="PROKAR_LIPOPROTEIN"/>
    <property type="match status" value="1"/>
</dbReference>
<feature type="chain" id="PRO_5045715588" description="Lipoprotein" evidence="1">
    <location>
        <begin position="21"/>
        <end position="179"/>
    </location>
</feature>
<evidence type="ECO:0000313" key="3">
    <source>
        <dbReference type="Proteomes" id="UP000625527"/>
    </source>
</evidence>
<organism evidence="2 3">
    <name type="scientific">Myceligenerans pegani</name>
    <dbReference type="NCBI Taxonomy" id="2776917"/>
    <lineage>
        <taxon>Bacteria</taxon>
        <taxon>Bacillati</taxon>
        <taxon>Actinomycetota</taxon>
        <taxon>Actinomycetes</taxon>
        <taxon>Micrococcales</taxon>
        <taxon>Promicromonosporaceae</taxon>
        <taxon>Myceligenerans</taxon>
    </lineage>
</organism>
<gene>
    <name evidence="2" type="ORF">IHE71_21185</name>
</gene>
<dbReference type="RefSeq" id="WP_192864755.1">
    <property type="nucleotide sequence ID" value="NZ_JADAQT010000108.1"/>
</dbReference>
<feature type="signal peptide" evidence="1">
    <location>
        <begin position="1"/>
        <end position="20"/>
    </location>
</feature>
<dbReference type="EMBL" id="JADAQT010000108">
    <property type="protein sequence ID" value="MBE1878211.1"/>
    <property type="molecule type" value="Genomic_DNA"/>
</dbReference>
<keyword evidence="3" id="KW-1185">Reference proteome</keyword>
<evidence type="ECO:0008006" key="4">
    <source>
        <dbReference type="Google" id="ProtNLM"/>
    </source>
</evidence>
<proteinExistence type="predicted"/>
<protein>
    <recommendedName>
        <fullName evidence="4">Lipoprotein</fullName>
    </recommendedName>
</protein>
<comment type="caution">
    <text evidence="2">The sequence shown here is derived from an EMBL/GenBank/DDBJ whole genome shotgun (WGS) entry which is preliminary data.</text>
</comment>
<sequence length="179" mass="18793">MNRHRGVSAVLVVILPGVLAAGCAGGAQSVPPPASAPEPTVTTTHDVIGREGGPSPFRVVYDGQELELGPHTYCYTTECVDGFDSDPPSVGSPSAIHVQVTAEGLDGFDVLATDDVEADGMIEEDGDWTSLPAERQEDGWWLVTPELPAGEYRVMLTARGDGTGDMVADLWWEVAADAG</sequence>
<name>A0ABR9N4V5_9MICO</name>
<reference evidence="2 3" key="1">
    <citation type="submission" date="2020-10" db="EMBL/GenBank/DDBJ databases">
        <title>Myceligenerans pegani sp. nov., an endophytic actinomycete isolated from Peganum harmala L. in Xinjiang, China.</title>
        <authorList>
            <person name="Xin L."/>
        </authorList>
    </citation>
    <scope>NUCLEOTIDE SEQUENCE [LARGE SCALE GENOMIC DNA]</scope>
    <source>
        <strain evidence="2 3">TRM65318</strain>
    </source>
</reference>
<dbReference type="Proteomes" id="UP000625527">
    <property type="component" value="Unassembled WGS sequence"/>
</dbReference>
<evidence type="ECO:0000313" key="2">
    <source>
        <dbReference type="EMBL" id="MBE1878211.1"/>
    </source>
</evidence>
<accession>A0ABR9N4V5</accession>